<dbReference type="InterPro" id="IPR011004">
    <property type="entry name" value="Trimer_LpxA-like_sf"/>
</dbReference>
<dbReference type="InterPro" id="IPR018357">
    <property type="entry name" value="Hexapep_transf_CS"/>
</dbReference>
<proteinExistence type="predicted"/>
<dbReference type="InterPro" id="IPR041561">
    <property type="entry name" value="PglD_N"/>
</dbReference>
<accession>A0AAW6U355</accession>
<evidence type="ECO:0000256" key="2">
    <source>
        <dbReference type="ARBA" id="ARBA00022737"/>
    </source>
</evidence>
<dbReference type="GO" id="GO:0016740">
    <property type="term" value="F:transferase activity"/>
    <property type="evidence" value="ECO:0007669"/>
    <property type="project" value="UniProtKB-KW"/>
</dbReference>
<evidence type="ECO:0000256" key="4">
    <source>
        <dbReference type="PIRSR" id="PIRSR620019-2"/>
    </source>
</evidence>
<feature type="binding site" evidence="4">
    <location>
        <position position="150"/>
    </location>
    <ligand>
        <name>acetyl-CoA</name>
        <dbReference type="ChEBI" id="CHEBI:57288"/>
    </ligand>
</feature>
<dbReference type="AlphaFoldDB" id="A0AAW6U355"/>
<comment type="caution">
    <text evidence="6">The sequence shown here is derived from an EMBL/GenBank/DDBJ whole genome shotgun (WGS) entry which is preliminary data.</text>
</comment>
<protein>
    <submittedName>
        <fullName evidence="6">Acetyltransferase</fullName>
    </submittedName>
</protein>
<dbReference type="Gene3D" id="2.160.10.10">
    <property type="entry name" value="Hexapeptide repeat proteins"/>
    <property type="match status" value="1"/>
</dbReference>
<reference evidence="6" key="1">
    <citation type="submission" date="2023-05" db="EMBL/GenBank/DDBJ databases">
        <title>Mariniplasma microaerophilum sp. nov., a novel anaerobic mollicute isolated from terrestrial mud volcano, Taman Peninsula, Russia.</title>
        <authorList>
            <person name="Khomyakova M.A."/>
            <person name="Merkel A.Y."/>
            <person name="Slobodkin A.I."/>
        </authorList>
    </citation>
    <scope>NUCLEOTIDE SEQUENCE</scope>
    <source>
        <strain evidence="6">M4Ah</strain>
    </source>
</reference>
<organism evidence="6 7">
    <name type="scientific">Peloplasma aerotolerans</name>
    <dbReference type="NCBI Taxonomy" id="3044389"/>
    <lineage>
        <taxon>Bacteria</taxon>
        <taxon>Bacillati</taxon>
        <taxon>Mycoplasmatota</taxon>
        <taxon>Mollicutes</taxon>
        <taxon>Acholeplasmatales</taxon>
        <taxon>Acholeplasmataceae</taxon>
        <taxon>Peloplasma</taxon>
    </lineage>
</organism>
<keyword evidence="2" id="KW-0677">Repeat</keyword>
<dbReference type="PANTHER" id="PTHR43300">
    <property type="entry name" value="ACETYLTRANSFERASE"/>
    <property type="match status" value="1"/>
</dbReference>
<dbReference type="PROSITE" id="PS00101">
    <property type="entry name" value="HEXAPEP_TRANSFERASES"/>
    <property type="match status" value="1"/>
</dbReference>
<dbReference type="InterPro" id="IPR001451">
    <property type="entry name" value="Hexapep"/>
</dbReference>
<dbReference type="CDD" id="cd03360">
    <property type="entry name" value="LbH_AT_putative"/>
    <property type="match status" value="1"/>
</dbReference>
<dbReference type="SUPFAM" id="SSF51161">
    <property type="entry name" value="Trimeric LpxA-like enzymes"/>
    <property type="match status" value="1"/>
</dbReference>
<keyword evidence="7" id="KW-1185">Reference proteome</keyword>
<dbReference type="Pfam" id="PF17836">
    <property type="entry name" value="PglD_N"/>
    <property type="match status" value="1"/>
</dbReference>
<evidence type="ECO:0000256" key="3">
    <source>
        <dbReference type="PIRSR" id="PIRSR620019-1"/>
    </source>
</evidence>
<evidence type="ECO:0000313" key="7">
    <source>
        <dbReference type="Proteomes" id="UP001431532"/>
    </source>
</evidence>
<evidence type="ECO:0000256" key="1">
    <source>
        <dbReference type="ARBA" id="ARBA00022679"/>
    </source>
</evidence>
<dbReference type="InterPro" id="IPR050179">
    <property type="entry name" value="Trans_hexapeptide_repeat"/>
</dbReference>
<gene>
    <name evidence="6" type="ORF">QJ521_02335</name>
</gene>
<dbReference type="NCBIfam" id="TIGR03570">
    <property type="entry name" value="NeuD_NnaD"/>
    <property type="match status" value="1"/>
</dbReference>
<dbReference type="EMBL" id="JASCXW010000004">
    <property type="protein sequence ID" value="MDI6452391.1"/>
    <property type="molecule type" value="Genomic_DNA"/>
</dbReference>
<keyword evidence="1" id="KW-0808">Transferase</keyword>
<dbReference type="Proteomes" id="UP001431532">
    <property type="component" value="Unassembled WGS sequence"/>
</dbReference>
<feature type="binding site" evidence="4">
    <location>
        <position position="74"/>
    </location>
    <ligand>
        <name>substrate</name>
    </ligand>
</feature>
<dbReference type="RefSeq" id="WP_282838806.1">
    <property type="nucleotide sequence ID" value="NZ_JASCXW010000004.1"/>
</dbReference>
<evidence type="ECO:0000259" key="5">
    <source>
        <dbReference type="Pfam" id="PF17836"/>
    </source>
</evidence>
<dbReference type="PANTHER" id="PTHR43300:SF7">
    <property type="entry name" value="UDP-N-ACETYLBACILLOSAMINE N-ACETYLTRANSFERASE"/>
    <property type="match status" value="1"/>
</dbReference>
<dbReference type="Gene3D" id="3.40.50.20">
    <property type="match status" value="1"/>
</dbReference>
<evidence type="ECO:0000313" key="6">
    <source>
        <dbReference type="EMBL" id="MDI6452391.1"/>
    </source>
</evidence>
<dbReference type="Pfam" id="PF14602">
    <property type="entry name" value="Hexapep_2"/>
    <property type="match status" value="1"/>
</dbReference>
<dbReference type="InterPro" id="IPR020019">
    <property type="entry name" value="AcTrfase_PglD-like"/>
</dbReference>
<feature type="site" description="Increases basicity of active site His" evidence="3">
    <location>
        <position position="142"/>
    </location>
</feature>
<name>A0AAW6U355_9MOLU</name>
<feature type="active site" description="Proton acceptor" evidence="3">
    <location>
        <position position="141"/>
    </location>
</feature>
<feature type="domain" description="PglD N-terminal" evidence="5">
    <location>
        <begin position="4"/>
        <end position="86"/>
    </location>
</feature>
<sequence>MNKRILLVGGGGHCKSVLDTLVKLNIYTEIKIIDKKENIGNSVMGFSIIGEDKDLPDLFQKGYNYAFITVGSVGDTSIRIKLFNMLKTIGYQIPTIVDPSSKVSKYSRIEEGVFIGKLSIVNADAIIQECAIINSGSIVEHDCQIGSFAHISPGAVLGGEVIIGNNTHVGLNATIMQQIKIGSNSIIGMGSIVNNNINNNKLAYGTPCKEVKNI</sequence>